<dbReference type="STRING" id="1173027.Mic7113_2665"/>
<dbReference type="PATRIC" id="fig|1173027.3.peg.2931"/>
<evidence type="ECO:0000259" key="2">
    <source>
        <dbReference type="SMART" id="SM00382"/>
    </source>
</evidence>
<dbReference type="EMBL" id="CP003630">
    <property type="protein sequence ID" value="AFZ18452.1"/>
    <property type="molecule type" value="Genomic_DNA"/>
</dbReference>
<accession>K9WFZ6</accession>
<dbReference type="Pfam" id="PF05729">
    <property type="entry name" value="NACHT"/>
    <property type="match status" value="1"/>
</dbReference>
<feature type="compositionally biased region" description="Basic and acidic residues" evidence="1">
    <location>
        <begin position="263"/>
        <end position="276"/>
    </location>
</feature>
<dbReference type="Proteomes" id="UP000010471">
    <property type="component" value="Chromosome"/>
</dbReference>
<dbReference type="OrthoDB" id="134770at2"/>
<organism evidence="3 4">
    <name type="scientific">Allocoleopsis franciscana PCC 7113</name>
    <dbReference type="NCBI Taxonomy" id="1173027"/>
    <lineage>
        <taxon>Bacteria</taxon>
        <taxon>Bacillati</taxon>
        <taxon>Cyanobacteriota</taxon>
        <taxon>Cyanophyceae</taxon>
        <taxon>Coleofasciculales</taxon>
        <taxon>Coleofasciculaceae</taxon>
        <taxon>Allocoleopsis</taxon>
        <taxon>Allocoleopsis franciscana</taxon>
    </lineage>
</organism>
<keyword evidence="4" id="KW-1185">Reference proteome</keyword>
<reference evidence="3 4" key="1">
    <citation type="submission" date="2012-06" db="EMBL/GenBank/DDBJ databases">
        <title>Finished chromosome of genome of Microcoleus sp. PCC 7113.</title>
        <authorList>
            <consortium name="US DOE Joint Genome Institute"/>
            <person name="Gugger M."/>
            <person name="Coursin T."/>
            <person name="Rippka R."/>
            <person name="Tandeau De Marsac N."/>
            <person name="Huntemann M."/>
            <person name="Wei C.-L."/>
            <person name="Han J."/>
            <person name="Detter J.C."/>
            <person name="Han C."/>
            <person name="Tapia R."/>
            <person name="Chen A."/>
            <person name="Kyrpides N."/>
            <person name="Mavromatis K."/>
            <person name="Markowitz V."/>
            <person name="Szeto E."/>
            <person name="Ivanova N."/>
            <person name="Pagani I."/>
            <person name="Pati A."/>
            <person name="Goodwin L."/>
            <person name="Nordberg H.P."/>
            <person name="Cantor M.N."/>
            <person name="Hua S.X."/>
            <person name="Woyke T."/>
            <person name="Kerfeld C.A."/>
        </authorList>
    </citation>
    <scope>NUCLEOTIDE SEQUENCE [LARGE SCALE GENOMIC DNA]</scope>
    <source>
        <strain evidence="3 4">PCC 7113</strain>
    </source>
</reference>
<evidence type="ECO:0000256" key="1">
    <source>
        <dbReference type="SAM" id="MobiDB-lite"/>
    </source>
</evidence>
<gene>
    <name evidence="3" type="ORF">Mic7113_2665</name>
</gene>
<dbReference type="InterPro" id="IPR027417">
    <property type="entry name" value="P-loop_NTPase"/>
</dbReference>
<dbReference type="Gene3D" id="3.40.50.300">
    <property type="entry name" value="P-loop containing nucleotide triphosphate hydrolases"/>
    <property type="match status" value="1"/>
</dbReference>
<dbReference type="RefSeq" id="WP_015182601.1">
    <property type="nucleotide sequence ID" value="NC_019738.1"/>
</dbReference>
<dbReference type="Pfam" id="PF22727">
    <property type="entry name" value="NCH2"/>
    <property type="match status" value="1"/>
</dbReference>
<sequence>MSDNILNLRSRSDSSGVSRKRWLVGENEVTHYYADMSESSKSRPDEYDPITDYHHLKFQNRCLRGSGDDFQQLFEDIMVRARPGEFERVRPYGKFGDRKCDGLIQAEGTIFQVYSPDELKQSEVQKKIDKDLDGAVAHWGDALKTWFFVYNVRRGVPPDILGTLREKQKHYPNIKIDHLSNDDLWEITRGLSVEQRNEILGLPPSSTAKIKQIPALLTNSQEHEINWKDICRGMLPIELDANPLISGDGVTLGIEDIVPLDLVERKERPKPTRDSSPENSQQALEDQEMPLRYNQFFDRVLTQCRSLNQQGKGVAIIGEPGAGKTTLLCAIADWLMKQGELPIFISLQDLEAGLEPYLLETWLRNAIRKRKAPEQLQDDLIEQCNTGQVWLLLDGVDEMAQSNQSLSTLAKEFRGWVGDTRIVLTCRVNVWEANKNELRSKFEVYRSRGFRDEEQLIFIQNFFKKANQVETGSKLIGKLKNAPPRLKDLIKNPLWITLLCRTWKQQQGKLPATKAELYQRFTKTFYDWKDKLYLPEEKRPLLERALGELAKNAIDREDFRFRLRETFIRQELDKFDSSLFGIACELGWINKLGSAVENPDEPVYAFLHPTFQEYFAALALSKYSNPLVLTHHIFEPHWKEVILIAAGIINNPIDFLRELKGRIDKFLVENDKLQDFLVWADNKSFSIIKLSPDIKYKPAAIRAFYLQFLSPRFVRLFLSTQLISKIDAQFAEDWNTNSSDYNSDPCKELVLDVYLMIALDYAYQRLEDVGRNIDNDYIATYPDYYVKLSMNLSSDTKFKEKLEVLLVELESRQDENSMLRLYKWWQINHKAWIQNFLKLITEHRDIGWNWNFSRRELELLMNYIDANELLIDCANETSIELVLREEIKEELLLPSITYIANVLSEEKS</sequence>
<dbReference type="KEGG" id="mic:Mic7113_2665"/>
<evidence type="ECO:0000313" key="3">
    <source>
        <dbReference type="EMBL" id="AFZ18452.1"/>
    </source>
</evidence>
<dbReference type="AlphaFoldDB" id="K9WFZ6"/>
<dbReference type="SUPFAM" id="SSF52540">
    <property type="entry name" value="P-loop containing nucleoside triphosphate hydrolases"/>
    <property type="match status" value="1"/>
</dbReference>
<name>K9WFZ6_9CYAN</name>
<dbReference type="HOGENOM" id="CLU_319781_0_0_3"/>
<feature type="domain" description="AAA+ ATPase" evidence="2">
    <location>
        <begin position="310"/>
        <end position="450"/>
    </location>
</feature>
<dbReference type="InterPro" id="IPR054501">
    <property type="entry name" value="NCH2"/>
</dbReference>
<dbReference type="InterPro" id="IPR003593">
    <property type="entry name" value="AAA+_ATPase"/>
</dbReference>
<protein>
    <submittedName>
        <fullName evidence="3">Putative NTPase (NACHT family)</fullName>
    </submittedName>
</protein>
<dbReference type="eggNOG" id="COG5635">
    <property type="taxonomic scope" value="Bacteria"/>
</dbReference>
<proteinExistence type="predicted"/>
<dbReference type="InterPro" id="IPR007111">
    <property type="entry name" value="NACHT_NTPase"/>
</dbReference>
<dbReference type="SMART" id="SM00382">
    <property type="entry name" value="AAA"/>
    <property type="match status" value="1"/>
</dbReference>
<feature type="region of interest" description="Disordered" evidence="1">
    <location>
        <begin position="263"/>
        <end position="287"/>
    </location>
</feature>
<dbReference type="PANTHER" id="PTHR46844">
    <property type="entry name" value="SLR5058 PROTEIN"/>
    <property type="match status" value="1"/>
</dbReference>
<dbReference type="PANTHER" id="PTHR46844:SF1">
    <property type="entry name" value="SLR5058 PROTEIN"/>
    <property type="match status" value="1"/>
</dbReference>
<evidence type="ECO:0000313" key="4">
    <source>
        <dbReference type="Proteomes" id="UP000010471"/>
    </source>
</evidence>